<evidence type="ECO:0000313" key="1">
    <source>
        <dbReference type="EMBL" id="EYB88563.1"/>
    </source>
</evidence>
<dbReference type="InterPro" id="IPR000884">
    <property type="entry name" value="TSP1_rpt"/>
</dbReference>
<dbReference type="PANTHER" id="PTHR31936:SF5">
    <property type="entry name" value="VENOM PROTEIN"/>
    <property type="match status" value="1"/>
</dbReference>
<sequence>MEGLRKYFSYRRETDLSSSLGAFSHSISRSASGCIIEVTQGKRFDACANIHTRTSWFLILRVQDCSMYRQSVLFFALSLAVEAAGPSWGAWGEWGAACTACTGAVSRGRTRVCIPGDDSSWCSGSRLEQEMCLDCTAQWSEWTVGTVCSDDCGFCGKFNRTRECTNAAGCPAPTCVGDSSDQNTPPCDTGNVCTFPKPSCCSGTKAVDVDAKRFYCKTA</sequence>
<dbReference type="AlphaFoldDB" id="A0A016SD34"/>
<name>A0A016SD34_9BILA</name>
<proteinExistence type="predicted"/>
<organism evidence="1 2">
    <name type="scientific">Ancylostoma ceylanicum</name>
    <dbReference type="NCBI Taxonomy" id="53326"/>
    <lineage>
        <taxon>Eukaryota</taxon>
        <taxon>Metazoa</taxon>
        <taxon>Ecdysozoa</taxon>
        <taxon>Nematoda</taxon>
        <taxon>Chromadorea</taxon>
        <taxon>Rhabditida</taxon>
        <taxon>Rhabditina</taxon>
        <taxon>Rhabditomorpha</taxon>
        <taxon>Strongyloidea</taxon>
        <taxon>Ancylostomatidae</taxon>
        <taxon>Ancylostomatinae</taxon>
        <taxon>Ancylostoma</taxon>
    </lineage>
</organism>
<reference evidence="2" key="1">
    <citation type="journal article" date="2015" name="Nat. Genet.">
        <title>The genome and transcriptome of the zoonotic hookworm Ancylostoma ceylanicum identify infection-specific gene families.</title>
        <authorList>
            <person name="Schwarz E.M."/>
            <person name="Hu Y."/>
            <person name="Antoshechkin I."/>
            <person name="Miller M.M."/>
            <person name="Sternberg P.W."/>
            <person name="Aroian R.V."/>
        </authorList>
    </citation>
    <scope>NUCLEOTIDE SEQUENCE</scope>
    <source>
        <strain evidence="2">HY135</strain>
    </source>
</reference>
<evidence type="ECO:0000313" key="2">
    <source>
        <dbReference type="Proteomes" id="UP000024635"/>
    </source>
</evidence>
<evidence type="ECO:0008006" key="3">
    <source>
        <dbReference type="Google" id="ProtNLM"/>
    </source>
</evidence>
<protein>
    <recommendedName>
        <fullName evidence="3">Thrombospondin type 1 domain protein</fullName>
    </recommendedName>
</protein>
<accession>A0A016SD34</accession>
<keyword evidence="2" id="KW-1185">Reference proteome</keyword>
<dbReference type="EMBL" id="JARK01001581">
    <property type="protein sequence ID" value="EYB88563.1"/>
    <property type="molecule type" value="Genomic_DNA"/>
</dbReference>
<comment type="caution">
    <text evidence="1">The sequence shown here is derived from an EMBL/GenBank/DDBJ whole genome shotgun (WGS) entry which is preliminary data.</text>
</comment>
<gene>
    <name evidence="1" type="primary">Acey_s0245.g3569</name>
    <name evidence="1" type="ORF">Y032_0245g3569</name>
</gene>
<dbReference type="PANTHER" id="PTHR31936">
    <property type="entry name" value="PROTEIN CBG18744"/>
    <property type="match status" value="1"/>
</dbReference>
<dbReference type="Proteomes" id="UP000024635">
    <property type="component" value="Unassembled WGS sequence"/>
</dbReference>
<dbReference type="PROSITE" id="PS50092">
    <property type="entry name" value="TSP1"/>
    <property type="match status" value="1"/>
</dbReference>